<dbReference type="CDD" id="cd02038">
    <property type="entry name" value="FlhG-like"/>
    <property type="match status" value="1"/>
</dbReference>
<dbReference type="Pfam" id="PF13614">
    <property type="entry name" value="AAA_31"/>
    <property type="match status" value="1"/>
</dbReference>
<dbReference type="GO" id="GO:0051782">
    <property type="term" value="P:negative regulation of cell division"/>
    <property type="evidence" value="ECO:0007669"/>
    <property type="project" value="TreeGrafter"/>
</dbReference>
<dbReference type="GO" id="GO:0005829">
    <property type="term" value="C:cytosol"/>
    <property type="evidence" value="ECO:0007669"/>
    <property type="project" value="TreeGrafter"/>
</dbReference>
<dbReference type="InterPro" id="IPR050625">
    <property type="entry name" value="ParA/MinD_ATPase"/>
</dbReference>
<dbReference type="InterPro" id="IPR027417">
    <property type="entry name" value="P-loop_NTPase"/>
</dbReference>
<dbReference type="GO" id="GO:0016887">
    <property type="term" value="F:ATP hydrolysis activity"/>
    <property type="evidence" value="ECO:0007669"/>
    <property type="project" value="TreeGrafter"/>
</dbReference>
<sequence>MSRLITITSGKGGVGKTNISGNLALYIASLGYRVCLFDADLGLANINILFGLYPEHDLTDVILNGKSIDDILIKNYKGVDIIPGSSGVERIANLEEDKLDFLVKSFSELKGRYDYFVLDTSAGISKNVISFCMISSEVILLVTPEPTSLTDAYSLLKILSINGYKNSVMVTVNHSKNIENAKMVFTKFKETVQKFLPIKVVPLGAVMQDENVVKAVKEQKPFIHLYPNSIASSCIKSIAKHLINKKTDNIEDFRIDAFWTRFLKVFSCPLKMSGSKATGEQSNIQGQVPEKEKILIVNDAADERDEGSNALEKNANDIPVVNTDAVENQDLMHGIHYLLDGLVKHISCISQDIGAIRKIMENGRIEPPKNVENCIDTSNSEATIIPLDFEAFLERSKAG</sequence>
<protein>
    <recommendedName>
        <fullName evidence="3">AAA domain-containing protein</fullName>
    </recommendedName>
</protein>
<feature type="domain" description="AAA" evidence="3">
    <location>
        <begin position="3"/>
        <end position="159"/>
    </location>
</feature>
<dbReference type="SUPFAM" id="SSF52540">
    <property type="entry name" value="P-loop containing nucleoside triphosphate hydrolases"/>
    <property type="match status" value="1"/>
</dbReference>
<organism evidence="4">
    <name type="scientific">uncultured Desulfobacterium sp</name>
    <dbReference type="NCBI Taxonomy" id="201089"/>
    <lineage>
        <taxon>Bacteria</taxon>
        <taxon>Pseudomonadati</taxon>
        <taxon>Thermodesulfobacteriota</taxon>
        <taxon>Desulfobacteria</taxon>
        <taxon>Desulfobacterales</taxon>
        <taxon>Desulfobacteriaceae</taxon>
        <taxon>Desulfobacterium</taxon>
        <taxon>environmental samples</taxon>
    </lineage>
</organism>
<evidence type="ECO:0000313" key="4">
    <source>
        <dbReference type="EMBL" id="SPD72713.1"/>
    </source>
</evidence>
<evidence type="ECO:0000256" key="2">
    <source>
        <dbReference type="ARBA" id="ARBA00022840"/>
    </source>
</evidence>
<proteinExistence type="predicted"/>
<accession>A0A445MTE0</accession>
<dbReference type="InterPro" id="IPR033875">
    <property type="entry name" value="FlhG"/>
</dbReference>
<dbReference type="PANTHER" id="PTHR43384">
    <property type="entry name" value="SEPTUM SITE-DETERMINING PROTEIN MIND HOMOLOG, CHLOROPLASTIC-RELATED"/>
    <property type="match status" value="1"/>
</dbReference>
<dbReference type="PANTHER" id="PTHR43384:SF4">
    <property type="entry name" value="CELLULOSE BIOSYNTHESIS PROTEIN BCSQ-RELATED"/>
    <property type="match status" value="1"/>
</dbReference>
<dbReference type="Gene3D" id="3.40.50.300">
    <property type="entry name" value="P-loop containing nucleotide triphosphate hydrolases"/>
    <property type="match status" value="1"/>
</dbReference>
<reference evidence="4" key="1">
    <citation type="submission" date="2018-01" db="EMBL/GenBank/DDBJ databases">
        <authorList>
            <person name="Regsiter A."/>
            <person name="William W."/>
        </authorList>
    </citation>
    <scope>NUCLEOTIDE SEQUENCE</scope>
    <source>
        <strain evidence="4">TRIP AH-1</strain>
    </source>
</reference>
<keyword evidence="1" id="KW-0547">Nucleotide-binding</keyword>
<dbReference type="AlphaFoldDB" id="A0A445MTE0"/>
<evidence type="ECO:0000256" key="1">
    <source>
        <dbReference type="ARBA" id="ARBA00022741"/>
    </source>
</evidence>
<evidence type="ECO:0000259" key="3">
    <source>
        <dbReference type="Pfam" id="PF13614"/>
    </source>
</evidence>
<gene>
    <name evidence="4" type="ORF">PITCH_A1510002</name>
</gene>
<dbReference type="EMBL" id="OJIN01000059">
    <property type="protein sequence ID" value="SPD72713.1"/>
    <property type="molecule type" value="Genomic_DNA"/>
</dbReference>
<name>A0A445MTE0_9BACT</name>
<dbReference type="GO" id="GO:0005524">
    <property type="term" value="F:ATP binding"/>
    <property type="evidence" value="ECO:0007669"/>
    <property type="project" value="UniProtKB-KW"/>
</dbReference>
<keyword evidence="2" id="KW-0067">ATP-binding</keyword>
<dbReference type="GO" id="GO:0009898">
    <property type="term" value="C:cytoplasmic side of plasma membrane"/>
    <property type="evidence" value="ECO:0007669"/>
    <property type="project" value="TreeGrafter"/>
</dbReference>
<dbReference type="InterPro" id="IPR025669">
    <property type="entry name" value="AAA_dom"/>
</dbReference>